<name>A0A645HIY2_9ZZZZ</name>
<dbReference type="AlphaFoldDB" id="A0A645HIY2"/>
<accession>A0A645HIY2</accession>
<reference evidence="1" key="1">
    <citation type="submission" date="2019-08" db="EMBL/GenBank/DDBJ databases">
        <authorList>
            <person name="Kucharzyk K."/>
            <person name="Murdoch R.W."/>
            <person name="Higgins S."/>
            <person name="Loffler F."/>
        </authorList>
    </citation>
    <scope>NUCLEOTIDE SEQUENCE</scope>
</reference>
<sequence length="146" mass="16952">MPEEAGFLADRFRNERCKIHIFVPVLLKEQRDAQFEHSTPEPPGDPEFRQLLRHCRPQPRQPAALLLLAQNQHMVAKQPVLPALPDISAAARDAFEHAVLLQRRHRMLEHEERDPQLRSQIPRAGQFLLRPESPAFDSIQKKLPRQ</sequence>
<protein>
    <submittedName>
        <fullName evidence="1">Uncharacterized protein</fullName>
    </submittedName>
</protein>
<comment type="caution">
    <text evidence="1">The sequence shown here is derived from an EMBL/GenBank/DDBJ whole genome shotgun (WGS) entry which is preliminary data.</text>
</comment>
<dbReference type="EMBL" id="VSSQ01094533">
    <property type="protein sequence ID" value="MPN38981.1"/>
    <property type="molecule type" value="Genomic_DNA"/>
</dbReference>
<proteinExistence type="predicted"/>
<organism evidence="1">
    <name type="scientific">bioreactor metagenome</name>
    <dbReference type="NCBI Taxonomy" id="1076179"/>
    <lineage>
        <taxon>unclassified sequences</taxon>
        <taxon>metagenomes</taxon>
        <taxon>ecological metagenomes</taxon>
    </lineage>
</organism>
<gene>
    <name evidence="1" type="ORF">SDC9_186506</name>
</gene>
<evidence type="ECO:0000313" key="1">
    <source>
        <dbReference type="EMBL" id="MPN38981.1"/>
    </source>
</evidence>